<feature type="compositionally biased region" description="Basic and acidic residues" evidence="7">
    <location>
        <begin position="153"/>
        <end position="164"/>
    </location>
</feature>
<dbReference type="STRING" id="50990.A0A4Y7PTK2"/>
<dbReference type="EMBL" id="ML170215">
    <property type="protein sequence ID" value="TDL17860.1"/>
    <property type="molecule type" value="Genomic_DNA"/>
</dbReference>
<dbReference type="InterPro" id="IPR007527">
    <property type="entry name" value="Znf_SWIM"/>
</dbReference>
<dbReference type="InterPro" id="IPR012340">
    <property type="entry name" value="NA-bd_OB-fold"/>
</dbReference>
<dbReference type="Proteomes" id="UP000294933">
    <property type="component" value="Unassembled WGS sequence"/>
</dbReference>
<dbReference type="GO" id="GO:0006310">
    <property type="term" value="P:DNA recombination"/>
    <property type="evidence" value="ECO:0007669"/>
    <property type="project" value="InterPro"/>
</dbReference>
<dbReference type="InterPro" id="IPR029319">
    <property type="entry name" value="DNA_ligase_OB"/>
</dbReference>
<name>A0A4Y7PTK2_9AGAM</name>
<keyword evidence="11" id="KW-1185">Reference proteome</keyword>
<sequence>MRRPAALKHNQLGLKCCVDARYSTCPGWRNQSRVPVNARTCKHLRSILGDKYEDARLKLKNPDGDKATAGKKKASASKSSASNSKATWKRKTRNDDDDDDNIASPSKRKTAAKEPASKEKDPEEEEEDEEEDEDKPPSKAMKFPAGDELEEIDGIKPKQVIKDGDEVEAPSKTSDAVYKVKRTWDHYYCTCPAWRNQSRNPVNARTCKHLRSILGDKYEDARLKLKNPDGNNAPAGKKKASATDSKATGKRKARDDDDDDDDIASPNKRKRGGKKPASKGKDDEEEEDNEEDEEDEAPSKARKIPGVLLAVKWDLEKGADPTGWWVSEKLDGVRTFYDGQTMMSRLGNPFTPPKWFIEKLPKGITLDGELFGGRGTFQSTVSIVKTMNSPHWQNITFQIFDIPSMKDEPFEARMACLNHMFGPSGEHKQDHVFVLEQTEAKSRDHVLEMLKDIEAKGGEGLMLRKPKSLYEPTRSNTLQKIKTFFDAEAKVTGHVPGKGKNKGVMGALKCVMASGKTFNVGSGFTDKQRGKPPKTGSIITYRFQELTSSGVPRFPTFVGEAIDKDEPKDAEVPHHKKDSKGKAGDE</sequence>
<comment type="cofactor">
    <cofactor evidence="1">
        <name>a divalent metal cation</name>
        <dbReference type="ChEBI" id="CHEBI:60240"/>
    </cofactor>
</comment>
<dbReference type="SUPFAM" id="SSF50249">
    <property type="entry name" value="Nucleic acid-binding proteins"/>
    <property type="match status" value="1"/>
</dbReference>
<feature type="domain" description="SWIM-type" evidence="9">
    <location>
        <begin position="178"/>
        <end position="218"/>
    </location>
</feature>
<keyword evidence="2 10" id="KW-0436">Ligase</keyword>
<feature type="domain" description="ATP-dependent DNA ligase family profile" evidence="8">
    <location>
        <begin position="397"/>
        <end position="482"/>
    </location>
</feature>
<evidence type="ECO:0000256" key="7">
    <source>
        <dbReference type="SAM" id="MobiDB-lite"/>
    </source>
</evidence>
<dbReference type="GO" id="GO:0006281">
    <property type="term" value="P:DNA repair"/>
    <property type="evidence" value="ECO:0007669"/>
    <property type="project" value="UniProtKB-KW"/>
</dbReference>
<reference evidence="10 11" key="1">
    <citation type="submission" date="2018-06" db="EMBL/GenBank/DDBJ databases">
        <title>A transcriptomic atlas of mushroom development highlights an independent origin of complex multicellularity.</title>
        <authorList>
            <consortium name="DOE Joint Genome Institute"/>
            <person name="Krizsan K."/>
            <person name="Almasi E."/>
            <person name="Merenyi Z."/>
            <person name="Sahu N."/>
            <person name="Viragh M."/>
            <person name="Koszo T."/>
            <person name="Mondo S."/>
            <person name="Kiss B."/>
            <person name="Balint B."/>
            <person name="Kues U."/>
            <person name="Barry K."/>
            <person name="Hegedus J.C."/>
            <person name="Henrissat B."/>
            <person name="Johnson J."/>
            <person name="Lipzen A."/>
            <person name="Ohm R."/>
            <person name="Nagy I."/>
            <person name="Pangilinan J."/>
            <person name="Yan J."/>
            <person name="Xiong Y."/>
            <person name="Grigoriev I.V."/>
            <person name="Hibbett D.S."/>
            <person name="Nagy L.G."/>
        </authorList>
    </citation>
    <scope>NUCLEOTIDE SEQUENCE [LARGE SCALE GENOMIC DNA]</scope>
    <source>
        <strain evidence="10 11">SZMC22713</strain>
    </source>
</reference>
<dbReference type="GO" id="GO:0006260">
    <property type="term" value="P:DNA replication"/>
    <property type="evidence" value="ECO:0007669"/>
    <property type="project" value="UniProtKB-KW"/>
</dbReference>
<dbReference type="PROSITE" id="PS50966">
    <property type="entry name" value="ZF_SWIM"/>
    <property type="match status" value="1"/>
</dbReference>
<dbReference type="InterPro" id="IPR012310">
    <property type="entry name" value="DNA_ligase_ATP-dep_cent"/>
</dbReference>
<dbReference type="Gene3D" id="2.40.50.140">
    <property type="entry name" value="Nucleic acid-binding proteins"/>
    <property type="match status" value="1"/>
</dbReference>
<dbReference type="GO" id="GO:0008270">
    <property type="term" value="F:zinc ion binding"/>
    <property type="evidence" value="ECO:0007669"/>
    <property type="project" value="UniProtKB-KW"/>
</dbReference>
<dbReference type="PANTHER" id="PTHR47810">
    <property type="entry name" value="DNA LIGASE"/>
    <property type="match status" value="1"/>
</dbReference>
<dbReference type="PROSITE" id="PS00333">
    <property type="entry name" value="DNA_LIGASE_A2"/>
    <property type="match status" value="1"/>
</dbReference>
<dbReference type="CDD" id="cd07896">
    <property type="entry name" value="Adenylation_kDNA_ligase_like"/>
    <property type="match status" value="1"/>
</dbReference>
<evidence type="ECO:0000313" key="10">
    <source>
        <dbReference type="EMBL" id="TDL17860.1"/>
    </source>
</evidence>
<evidence type="ECO:0000256" key="2">
    <source>
        <dbReference type="ARBA" id="ARBA00022598"/>
    </source>
</evidence>
<dbReference type="Gene3D" id="3.30.1490.70">
    <property type="match status" value="1"/>
</dbReference>
<keyword evidence="3" id="KW-0235">DNA replication</keyword>
<dbReference type="GO" id="GO:0003910">
    <property type="term" value="F:DNA ligase (ATP) activity"/>
    <property type="evidence" value="ECO:0007669"/>
    <property type="project" value="InterPro"/>
</dbReference>
<organism evidence="10 11">
    <name type="scientific">Rickenella mellea</name>
    <dbReference type="NCBI Taxonomy" id="50990"/>
    <lineage>
        <taxon>Eukaryota</taxon>
        <taxon>Fungi</taxon>
        <taxon>Dikarya</taxon>
        <taxon>Basidiomycota</taxon>
        <taxon>Agaricomycotina</taxon>
        <taxon>Agaricomycetes</taxon>
        <taxon>Hymenochaetales</taxon>
        <taxon>Rickenellaceae</taxon>
        <taxon>Rickenella</taxon>
    </lineage>
</organism>
<proteinExistence type="predicted"/>
<feature type="compositionally biased region" description="Acidic residues" evidence="7">
    <location>
        <begin position="283"/>
        <end position="296"/>
    </location>
</feature>
<keyword evidence="6" id="KW-0863">Zinc-finger</keyword>
<evidence type="ECO:0000256" key="5">
    <source>
        <dbReference type="ARBA" id="ARBA00023204"/>
    </source>
</evidence>
<feature type="compositionally biased region" description="Acidic residues" evidence="7">
    <location>
        <begin position="122"/>
        <end position="134"/>
    </location>
</feature>
<dbReference type="AlphaFoldDB" id="A0A4Y7PTK2"/>
<keyword evidence="4" id="KW-0227">DNA damage</keyword>
<feature type="region of interest" description="Disordered" evidence="7">
    <location>
        <begin position="59"/>
        <end position="173"/>
    </location>
</feature>
<feature type="region of interest" description="Disordered" evidence="7">
    <location>
        <begin position="557"/>
        <end position="586"/>
    </location>
</feature>
<keyword evidence="6" id="KW-0862">Zinc</keyword>
<gene>
    <name evidence="10" type="ORF">BD410DRAFT_793894</name>
</gene>
<feature type="compositionally biased region" description="Basic and acidic residues" evidence="7">
    <location>
        <begin position="561"/>
        <end position="573"/>
    </location>
</feature>
<accession>A0A4Y7PTK2</accession>
<dbReference type="SUPFAM" id="SSF56091">
    <property type="entry name" value="DNA ligase/mRNA capping enzyme, catalytic domain"/>
    <property type="match status" value="1"/>
</dbReference>
<evidence type="ECO:0000256" key="4">
    <source>
        <dbReference type="ARBA" id="ARBA00022763"/>
    </source>
</evidence>
<feature type="compositionally biased region" description="Basic residues" evidence="7">
    <location>
        <begin position="267"/>
        <end position="278"/>
    </location>
</feature>
<feature type="region of interest" description="Disordered" evidence="7">
    <location>
        <begin position="224"/>
        <end position="301"/>
    </location>
</feature>
<protein>
    <submittedName>
        <fullName evidence="10">DNA ligase/mRNA capping enzyme</fullName>
    </submittedName>
</protein>
<dbReference type="NCBIfam" id="NF006592">
    <property type="entry name" value="PRK09125.1"/>
    <property type="match status" value="1"/>
</dbReference>
<keyword evidence="5" id="KW-0234">DNA repair</keyword>
<evidence type="ECO:0000259" key="9">
    <source>
        <dbReference type="PROSITE" id="PS50966"/>
    </source>
</evidence>
<evidence type="ECO:0000256" key="1">
    <source>
        <dbReference type="ARBA" id="ARBA00001968"/>
    </source>
</evidence>
<dbReference type="Gene3D" id="3.30.470.30">
    <property type="entry name" value="DNA ligase/mRNA capping enzyme"/>
    <property type="match status" value="1"/>
</dbReference>
<evidence type="ECO:0000256" key="3">
    <source>
        <dbReference type="ARBA" id="ARBA00022705"/>
    </source>
</evidence>
<dbReference type="GO" id="GO:0005524">
    <property type="term" value="F:ATP binding"/>
    <property type="evidence" value="ECO:0007669"/>
    <property type="project" value="InterPro"/>
</dbReference>
<dbReference type="InterPro" id="IPR016059">
    <property type="entry name" value="DNA_ligase_ATP-dep_CS"/>
</dbReference>
<evidence type="ECO:0000259" key="8">
    <source>
        <dbReference type="PROSITE" id="PS50160"/>
    </source>
</evidence>
<dbReference type="InterPro" id="IPR050326">
    <property type="entry name" value="NAD_dep_DNA_ligaseB"/>
</dbReference>
<feature type="compositionally biased region" description="Low complexity" evidence="7">
    <location>
        <begin position="76"/>
        <end position="86"/>
    </location>
</feature>
<dbReference type="CDD" id="cd08041">
    <property type="entry name" value="OBF_kDNA_ligase_like"/>
    <property type="match status" value="1"/>
</dbReference>
<dbReference type="Pfam" id="PF01068">
    <property type="entry name" value="DNA_ligase_A_M"/>
    <property type="match status" value="1"/>
</dbReference>
<dbReference type="PROSITE" id="PS50160">
    <property type="entry name" value="DNA_LIGASE_A3"/>
    <property type="match status" value="1"/>
</dbReference>
<feature type="compositionally biased region" description="Basic and acidic residues" evidence="7">
    <location>
        <begin position="111"/>
        <end position="121"/>
    </location>
</feature>
<keyword evidence="6" id="KW-0479">Metal-binding</keyword>
<evidence type="ECO:0000313" key="11">
    <source>
        <dbReference type="Proteomes" id="UP000294933"/>
    </source>
</evidence>
<dbReference type="OrthoDB" id="411785at2759"/>
<dbReference type="PANTHER" id="PTHR47810:SF1">
    <property type="entry name" value="DNA LIGASE B"/>
    <property type="match status" value="1"/>
</dbReference>
<feature type="compositionally biased region" description="Basic and acidic residues" evidence="7">
    <location>
        <begin position="59"/>
        <end position="68"/>
    </location>
</feature>
<evidence type="ECO:0000256" key="6">
    <source>
        <dbReference type="PROSITE-ProRule" id="PRU00325"/>
    </source>
</evidence>
<dbReference type="VEuPathDB" id="FungiDB:BD410DRAFT_793894"/>
<dbReference type="Pfam" id="PF14743">
    <property type="entry name" value="DNA_ligase_OB_2"/>
    <property type="match status" value="1"/>
</dbReference>